<keyword evidence="7" id="KW-0677">Repeat</keyword>
<keyword evidence="6 13" id="KW-0732">Signal</keyword>
<dbReference type="GO" id="GO:0005886">
    <property type="term" value="C:plasma membrane"/>
    <property type="evidence" value="ECO:0007669"/>
    <property type="project" value="UniProtKB-SubCell"/>
</dbReference>
<sequence>MPNHYLKLFYVLLPLLLRGAAGSMIGFNSSAEIKCIDRERQALLNFKYSLVDFYGVLSSWRDDDNTQDCCKWKGIQCDQQTGHVTILRLPGHDAHYLSGTLNITSLFPLQNIQHLDLSYNLFLRNFIPQLMGSFTNLRYLNLSYSYFGGSIPTQLGNLTNLLSLDLRGNHILWQKIPYQLGSLAQLRYLDLSYNNLDGELPRQLGNLSQLRYLDLSANSFYGALPFQVGNLPFLHTLRLPGSLYIEPKDAEWLSNLHSLTNLALYSLYNLHWLPTIVFSNLKELGLVGCSLSDTDIHSLFYSRSNFSNSLTILDLSSNMLTSSTYQLLSNFSLNLQALYLSHNNIHSPPLYSNFPSLITLDLSYNNMTSFEAITTANSSSSLASLDLSSNLLKSPSIFDWLFNSTTNLRTLQLYDNMLEGPIPDGFGKVMNSLEVLYLSHNKLQGALNITSLFALQNIQHLDLSYNNFLGSHIPQLIGSLTNLRYLNLSFSAFSGSIPIQIGSLTHLRTLDLDNNAFLCGKIPYQLGNLTRLRYLDLSYNFLDGELPYQLANLFPSLVILDLSDNNVTSLVFQGSFNFCSKLQNLYLSNCGLRDDNFLISAISITNSSSSLASLDLSSNLLKSSSIFYWLFNSTTNLCELELYDNMLEGPIPDGFGKVMNSLEVLGLSGNKLQGEIPSFFGNICTLQSLDLSNNNLSGNISSFFQNSSWCNRHMFQSLDLSLNNITGTLPKSIGLLSELLVLSLAGNYLEGDVTESHLSNFSKLVWLELQHNSLSLIIGPTWVPPFQLILLALGSCNLGPTFPSWLQTQSSLRLLDISNNKLNDSVPDWFWNNLQNMGRLNMSYNNLIGAIPKLQLKSIDLSSNKLTGEIPKEIGYLAGLVSLNLSRNYLSGEIPSEMGNLSSLESLDLSRNHISGGIPFSLSQIDDLGKYLILSYSDFDGSIPVQLGSLTHLRYLDLSYNHLDGEIPRQLGNLSQLRYLDLSGSNLDGKIPSELGNLSQLKYLDLNLSNNQMKGKLPNCWKYVDRLLFLDLSNNKLSGNIPVSMGSLVKLEVLVLRNNNLMGELPSSLKNCGNLIMVDVSENMLSGPIPPWIGESMQQLIILNMRGNHFSGHLPVNLCYLKHIHSLDLSMNYLSRGIPTCLKNLTAMSEKIINRGAILNQIYWSINLTYHEPYHSFASKYDNYTLKIICMWKELKLKSIDLSSNKLTGEIPKEIGYLLGLVSLNLSRNNLSGEIPSEIGNLSSLESLDLSRNHISGGIPFSLSEIDFLGKLDLSHNSLTEIKCIERERQALLHFKHGLIDGYGMLSTWRDDEKSRDCCKWKGIQCDHQTARVTILRLRGSDTQYLRGALNITSFYNHLNGELPRQLGNLSQLRYLDLRGSNLDGKIPSQLGNLSQLKYLDLSENSFSGTLSFQVGNFPFLKTLRLDGDFHVKPEDAKWLSNLHSLTNLALYYLHNLDWLQTITFPNLKELRLVHCSLSDTHIQSLFYSPSNFSNSLTILDLSYNMLTSSTFQLFYNLFDWSEIPQLMGSLTNLRYLNLSNSYINGSIPTQLGSLTHLRYLDLSYNHLNGELPRQLGNLSQLRYLDLRGSNLDGKIPSQLGNLSQLKYLDLSENSFSGTLSFQTQRSLVFLDISDNGLYCSVPKLFWNNLQNVEYLNMSQNNLTGAIPNISLKLVKRRSIILNSNKFEGQIPSFLLQASELRLSNNKFSDLSSLICGQGTSAMAILDLSNNQLKGELPDCWKSIDRLMCLDLSNNKLSGKIPVSMGSLLELEVLVLRNNNLMGRLASTLKNCSNLIMLDVAENMLFGPIPSWIGESMQQLIILNMRDNHFSENLPIQLCYLKHIQFLDLSRNMLSKGIPSCLNNLTALSEKIINTSEILNRISWMNNNYFFTYGSSHMGDYTLNISFMWKGVEQGFKNPELKLKSIDFSSNKLTGEIPKEIEYLVGGQIPFSLSQIDFLGKLDLSHNYLSGRIPPGRHFETFDISSFEWNIGLCGGQLNRTCPGDGNQTAIKAEEHGTVNDDEDSVFYEALYMSMGIGYFIGFWGLVGPILLSRSWRNAYLRFLNRLKNCIYE</sequence>
<gene>
    <name evidence="16" type="ORF">DEO72_LG5g2716</name>
</gene>
<feature type="transmembrane region" description="Helical" evidence="12">
    <location>
        <begin position="2030"/>
        <end position="2052"/>
    </location>
</feature>
<evidence type="ECO:0000256" key="5">
    <source>
        <dbReference type="ARBA" id="ARBA00022692"/>
    </source>
</evidence>
<dbReference type="Pfam" id="PF13855">
    <property type="entry name" value="LRR_8"/>
    <property type="match status" value="3"/>
</dbReference>
<dbReference type="FunFam" id="3.80.10.10:FF:000356">
    <property type="entry name" value="LRR receptor-like serine/threonine-protein kinase"/>
    <property type="match status" value="1"/>
</dbReference>
<feature type="domain" description="Disease resistance R13L4/SHOC-2-like LRR" evidence="15">
    <location>
        <begin position="1364"/>
        <end position="1493"/>
    </location>
</feature>
<evidence type="ECO:0000256" key="12">
    <source>
        <dbReference type="SAM" id="Phobius"/>
    </source>
</evidence>
<dbReference type="InterPro" id="IPR032675">
    <property type="entry name" value="LRR_dom_sf"/>
</dbReference>
<dbReference type="InterPro" id="IPR003591">
    <property type="entry name" value="Leu-rich_rpt_typical-subtyp"/>
</dbReference>
<evidence type="ECO:0000256" key="2">
    <source>
        <dbReference type="ARBA" id="ARBA00009592"/>
    </source>
</evidence>
<keyword evidence="11" id="KW-0325">Glycoprotein</keyword>
<dbReference type="PRINTS" id="PR00019">
    <property type="entry name" value="LEURICHRPT"/>
</dbReference>
<dbReference type="InterPro" id="IPR046956">
    <property type="entry name" value="RLP23-like"/>
</dbReference>
<proteinExistence type="inferred from homology"/>
<keyword evidence="16" id="KW-0418">Kinase</keyword>
<dbReference type="GO" id="GO:0016301">
    <property type="term" value="F:kinase activity"/>
    <property type="evidence" value="ECO:0007669"/>
    <property type="project" value="UniProtKB-KW"/>
</dbReference>
<dbReference type="SMART" id="SM00367">
    <property type="entry name" value="LRR_CC"/>
    <property type="match status" value="3"/>
</dbReference>
<dbReference type="InterPro" id="IPR001611">
    <property type="entry name" value="Leu-rich_rpt"/>
</dbReference>
<dbReference type="InterPro" id="IPR013210">
    <property type="entry name" value="LRR_N_plant-typ"/>
</dbReference>
<evidence type="ECO:0000256" key="6">
    <source>
        <dbReference type="ARBA" id="ARBA00022729"/>
    </source>
</evidence>
<evidence type="ECO:0000259" key="14">
    <source>
        <dbReference type="Pfam" id="PF08263"/>
    </source>
</evidence>
<dbReference type="PROSITE" id="PS51450">
    <property type="entry name" value="LRR"/>
    <property type="match status" value="4"/>
</dbReference>
<evidence type="ECO:0000256" key="8">
    <source>
        <dbReference type="ARBA" id="ARBA00022989"/>
    </source>
</evidence>
<evidence type="ECO:0000259" key="15">
    <source>
        <dbReference type="Pfam" id="PF23598"/>
    </source>
</evidence>
<protein>
    <submittedName>
        <fullName evidence="16">LRR receptor-like serine/threonine-protein kinase FLS2</fullName>
    </submittedName>
</protein>
<dbReference type="InterPro" id="IPR055414">
    <property type="entry name" value="LRR_R13L4/SHOC2-like"/>
</dbReference>
<dbReference type="Pfam" id="PF00560">
    <property type="entry name" value="LRR_1"/>
    <property type="match status" value="10"/>
</dbReference>
<dbReference type="FunFam" id="3.80.10.10:FF:000095">
    <property type="entry name" value="LRR receptor-like serine/threonine-protein kinase GSO1"/>
    <property type="match status" value="4"/>
</dbReference>
<evidence type="ECO:0000256" key="9">
    <source>
        <dbReference type="ARBA" id="ARBA00023136"/>
    </source>
</evidence>
<dbReference type="Gene3D" id="3.80.10.10">
    <property type="entry name" value="Ribonuclease Inhibitor"/>
    <property type="match status" value="10"/>
</dbReference>
<feature type="domain" description="Disease resistance R13L4/SHOC-2-like LRR" evidence="15">
    <location>
        <begin position="179"/>
        <end position="425"/>
    </location>
</feature>
<dbReference type="Pfam" id="PF23598">
    <property type="entry name" value="LRR_14"/>
    <property type="match status" value="3"/>
</dbReference>
<accession>A0A4D6M243</accession>
<name>A0A4D6M243_VIGUN</name>
<evidence type="ECO:0000256" key="4">
    <source>
        <dbReference type="ARBA" id="ARBA00022614"/>
    </source>
</evidence>
<dbReference type="Proteomes" id="UP000501690">
    <property type="component" value="Linkage Group LG5"/>
</dbReference>
<feature type="domain" description="Leucine-rich repeat-containing N-terminal plant-type" evidence="14">
    <location>
        <begin position="1287"/>
        <end position="1327"/>
    </location>
</feature>
<evidence type="ECO:0000256" key="11">
    <source>
        <dbReference type="ARBA" id="ARBA00023180"/>
    </source>
</evidence>
<dbReference type="SMART" id="SM00369">
    <property type="entry name" value="LRR_TYP"/>
    <property type="match status" value="28"/>
</dbReference>
<dbReference type="PANTHER" id="PTHR48063:SF98">
    <property type="entry name" value="LRR RECEPTOR-LIKE SERINE_THREONINE-PROTEIN KINASE FLS2"/>
    <property type="match status" value="1"/>
</dbReference>
<feature type="domain" description="Disease resistance R13L4/SHOC-2-like LRR" evidence="15">
    <location>
        <begin position="450"/>
        <end position="699"/>
    </location>
</feature>
<evidence type="ECO:0000256" key="7">
    <source>
        <dbReference type="ARBA" id="ARBA00022737"/>
    </source>
</evidence>
<dbReference type="PANTHER" id="PTHR48063">
    <property type="entry name" value="LRR RECEPTOR-LIKE KINASE"/>
    <property type="match status" value="1"/>
</dbReference>
<evidence type="ECO:0000256" key="10">
    <source>
        <dbReference type="ARBA" id="ARBA00023170"/>
    </source>
</evidence>
<keyword evidence="17" id="KW-1185">Reference proteome</keyword>
<comment type="subcellular location">
    <subcellularLocation>
        <location evidence="1">Cell membrane</location>
        <topology evidence="1">Single-pass type I membrane protein</topology>
    </subcellularLocation>
</comment>
<dbReference type="EMBL" id="CP039349">
    <property type="protein sequence ID" value="QCD94631.1"/>
    <property type="molecule type" value="Genomic_DNA"/>
</dbReference>
<keyword evidence="8 12" id="KW-1133">Transmembrane helix</keyword>
<keyword evidence="16" id="KW-0808">Transferase</keyword>
<evidence type="ECO:0000313" key="17">
    <source>
        <dbReference type="Proteomes" id="UP000501690"/>
    </source>
</evidence>
<keyword evidence="3" id="KW-1003">Cell membrane</keyword>
<keyword evidence="4" id="KW-0433">Leucine-rich repeat</keyword>
<dbReference type="InterPro" id="IPR006553">
    <property type="entry name" value="Leu-rich_rpt_Cys-con_subtyp"/>
</dbReference>
<dbReference type="FunFam" id="3.80.10.10:FF:000299">
    <property type="entry name" value="Piriformospora indica-insensitive protein 2"/>
    <property type="match status" value="1"/>
</dbReference>
<feature type="chain" id="PRO_5020025738" evidence="13">
    <location>
        <begin position="23"/>
        <end position="2073"/>
    </location>
</feature>
<feature type="signal peptide" evidence="13">
    <location>
        <begin position="1"/>
        <end position="22"/>
    </location>
</feature>
<comment type="similarity">
    <text evidence="2">Belongs to the RLP family.</text>
</comment>
<dbReference type="FunFam" id="3.80.10.10:FF:000041">
    <property type="entry name" value="LRR receptor-like serine/threonine-protein kinase ERECTA"/>
    <property type="match status" value="2"/>
</dbReference>
<dbReference type="SUPFAM" id="SSF52058">
    <property type="entry name" value="L domain-like"/>
    <property type="match status" value="6"/>
</dbReference>
<dbReference type="SUPFAM" id="SSF52047">
    <property type="entry name" value="RNI-like"/>
    <property type="match status" value="1"/>
</dbReference>
<evidence type="ECO:0000256" key="13">
    <source>
        <dbReference type="SAM" id="SignalP"/>
    </source>
</evidence>
<feature type="domain" description="Leucine-rich repeat-containing N-terminal plant-type" evidence="14">
    <location>
        <begin position="37"/>
        <end position="78"/>
    </location>
</feature>
<evidence type="ECO:0000256" key="3">
    <source>
        <dbReference type="ARBA" id="ARBA00022475"/>
    </source>
</evidence>
<evidence type="ECO:0000256" key="1">
    <source>
        <dbReference type="ARBA" id="ARBA00004251"/>
    </source>
</evidence>
<evidence type="ECO:0000313" key="16">
    <source>
        <dbReference type="EMBL" id="QCD94631.1"/>
    </source>
</evidence>
<keyword evidence="10 16" id="KW-0675">Receptor</keyword>
<reference evidence="16 17" key="1">
    <citation type="submission" date="2019-04" db="EMBL/GenBank/DDBJ databases">
        <title>An improved genome assembly and genetic linkage map for asparagus bean, Vigna unguiculata ssp. sesquipedialis.</title>
        <authorList>
            <person name="Xia Q."/>
            <person name="Zhang R."/>
            <person name="Dong Y."/>
        </authorList>
    </citation>
    <scope>NUCLEOTIDE SEQUENCE [LARGE SCALE GENOMIC DNA]</scope>
    <source>
        <tissue evidence="16">Leaf</tissue>
    </source>
</reference>
<keyword evidence="5 12" id="KW-0812">Transmembrane</keyword>
<dbReference type="FunFam" id="3.80.10.10:FF:001678">
    <property type="entry name" value="Calmodulin-binding receptor kinase CaMRLK"/>
    <property type="match status" value="1"/>
</dbReference>
<keyword evidence="9 12" id="KW-0472">Membrane</keyword>
<dbReference type="Pfam" id="PF08263">
    <property type="entry name" value="LRRNT_2"/>
    <property type="match status" value="2"/>
</dbReference>
<dbReference type="SMART" id="SM00365">
    <property type="entry name" value="LRR_SD22"/>
    <property type="match status" value="15"/>
</dbReference>
<organism evidence="16 17">
    <name type="scientific">Vigna unguiculata</name>
    <name type="common">Cowpea</name>
    <dbReference type="NCBI Taxonomy" id="3917"/>
    <lineage>
        <taxon>Eukaryota</taxon>
        <taxon>Viridiplantae</taxon>
        <taxon>Streptophyta</taxon>
        <taxon>Embryophyta</taxon>
        <taxon>Tracheophyta</taxon>
        <taxon>Spermatophyta</taxon>
        <taxon>Magnoliopsida</taxon>
        <taxon>eudicotyledons</taxon>
        <taxon>Gunneridae</taxon>
        <taxon>Pentapetalae</taxon>
        <taxon>rosids</taxon>
        <taxon>fabids</taxon>
        <taxon>Fabales</taxon>
        <taxon>Fabaceae</taxon>
        <taxon>Papilionoideae</taxon>
        <taxon>50 kb inversion clade</taxon>
        <taxon>NPAAA clade</taxon>
        <taxon>indigoferoid/millettioid clade</taxon>
        <taxon>Phaseoleae</taxon>
        <taxon>Vigna</taxon>
    </lineage>
</organism>